<gene>
    <name evidence="3" type="ORF">KIH39_06680</name>
</gene>
<keyword evidence="2" id="KW-0472">Membrane</keyword>
<keyword evidence="1" id="KW-0175">Coiled coil</keyword>
<name>A0A8E6EWA4_9BACT</name>
<accession>A0A8E6EWA4</accession>
<dbReference type="RefSeq" id="WP_213498504.1">
    <property type="nucleotide sequence ID" value="NZ_CP074694.1"/>
</dbReference>
<keyword evidence="2" id="KW-0812">Transmembrane</keyword>
<evidence type="ECO:0000313" key="3">
    <source>
        <dbReference type="EMBL" id="QVL33592.1"/>
    </source>
</evidence>
<sequence>MASLASVAKPYFGALVLTCALLTAGGIYCALRMPSSVYPEVTFSRIAVTAKVPDRDVQNMEVNVTRRLEEAVAGVIGVAQVRSKTIRGGCDLFIDFNPGTDMLRAEQLTWNRIGARRSDLPANTELTVDQLTPSVFPIISVVLTGGDTAAQLRDFALYELAPRLKTIPDVLYANVAGGDVREIEVICRPDDLMTHGLSAADVADQIGQLAQLQPVGLVENQPLAFQIIVNSLPAKASKIEDLVLTTRKDQSIRVRDVADVKVLHRDRTMSIGFDQKDAVVITIFRRLGGNTVQISRDVATLLAEKGLTLSPQDAKKKPPRNIQATIVYDQANFIKSAVDNVRDAIVVGGVFSILILLAFLRSWRATLISALSIPITLCITFLFLHWTGETLNLMSLGGLAVAIGLIIDDTVVVIENIARHLTPDQTKNKTCDPVDSASGEITGAVIGSTLTTVLVFVPLAFISGVYGQFFASLSWALSIAVLVSMVISLSIVPVFAAKFLGSRPMPGPGPIYRLVANIYEFFLSIALRVPWLTMSASLLALVGGVFLYLGVPDYKTPREEGKPPPPPLVRGLETGLMPNMDEGAFILDYWAPTGSPLAETEKKAREIEKILSKNPDVQSYVRRTGSENGLFATQTSRGDIQVILRPAGDDPRTLLTKPVRPPLSKLEEELKKENKTLEQEKENIRKKYRRRPLQKVMEEVEDEVKDSFSEHQLKIELIQIMEDELNDLSGANKPVEVKLFGPDQKKLREIADEVAETLGKKGKGRGFKEVNSNVRAGNPDLMIQLDSFATDKLGLKPDAVARQLKAIFQGQIATQIPESSLRVTDVRVRYPDAIRFGTDPKNLGKGFFDRQRVLEQLILLPETKNPVVPSGTLSSLARVVPLKGLGDVKAIRTPDEQYRENQQPAIFVTAELNQEEAGLGSVVEDIKRWMSNDVQLPAGYRWELGGHYLRMQEAFKSLLIVMIVAILLVFIMLAFQFKSVVLPMLIFLTQPLSLFSGLLALWLTGIPLNVSSYMGAILLIGLDMKNGILLVECIQQLREEGMPLRQALLLAGRTRFRPILMTSLAAVLGMLPLALGIGPGAQMQQPLAVMVIGGLVANMLFTRMIIPTGYLILERRKEKQKTLPGPVKPVEIPEAVPVNESNPTAPVPVAIVPEVKTSLPPGDTQ</sequence>
<dbReference type="Gene3D" id="1.20.1640.10">
    <property type="entry name" value="Multidrug efflux transporter AcrB transmembrane domain"/>
    <property type="match status" value="2"/>
</dbReference>
<dbReference type="GO" id="GO:0005886">
    <property type="term" value="C:plasma membrane"/>
    <property type="evidence" value="ECO:0007669"/>
    <property type="project" value="TreeGrafter"/>
</dbReference>
<dbReference type="Gene3D" id="3.30.2090.10">
    <property type="entry name" value="Multidrug efflux transporter AcrB TolC docking domain, DN and DC subdomains"/>
    <property type="match status" value="2"/>
</dbReference>
<feature type="transmembrane region" description="Helical" evidence="2">
    <location>
        <begin position="997"/>
        <end position="1020"/>
    </location>
</feature>
<feature type="coiled-coil region" evidence="1">
    <location>
        <begin position="663"/>
        <end position="690"/>
    </location>
</feature>
<feature type="transmembrane region" description="Helical" evidence="2">
    <location>
        <begin position="367"/>
        <end position="387"/>
    </location>
</feature>
<dbReference type="KEGG" id="tsph:KIH39_06680"/>
<feature type="transmembrane region" description="Helical" evidence="2">
    <location>
        <begin position="1087"/>
        <end position="1113"/>
    </location>
</feature>
<dbReference type="Gene3D" id="3.30.70.1440">
    <property type="entry name" value="Multidrug efflux transporter AcrB pore domain"/>
    <property type="match status" value="1"/>
</dbReference>
<feature type="transmembrane region" description="Helical" evidence="2">
    <location>
        <begin position="475"/>
        <end position="499"/>
    </location>
</feature>
<feature type="transmembrane region" description="Helical" evidence="2">
    <location>
        <begin position="344"/>
        <end position="360"/>
    </location>
</feature>
<dbReference type="GO" id="GO:0042910">
    <property type="term" value="F:xenobiotic transmembrane transporter activity"/>
    <property type="evidence" value="ECO:0007669"/>
    <property type="project" value="TreeGrafter"/>
</dbReference>
<dbReference type="InterPro" id="IPR001036">
    <property type="entry name" value="Acrflvin-R"/>
</dbReference>
<evidence type="ECO:0000313" key="4">
    <source>
        <dbReference type="Proteomes" id="UP000676194"/>
    </source>
</evidence>
<dbReference type="AlphaFoldDB" id="A0A8E6EWA4"/>
<feature type="transmembrane region" description="Helical" evidence="2">
    <location>
        <begin position="393"/>
        <end position="414"/>
    </location>
</feature>
<dbReference type="PRINTS" id="PR00702">
    <property type="entry name" value="ACRIFLAVINRP"/>
</dbReference>
<protein>
    <submittedName>
        <fullName evidence="3">Efflux RND transporter permease subunit</fullName>
    </submittedName>
</protein>
<feature type="transmembrane region" description="Helical" evidence="2">
    <location>
        <begin position="445"/>
        <end position="469"/>
    </location>
</feature>
<dbReference type="PANTHER" id="PTHR32063">
    <property type="match status" value="1"/>
</dbReference>
<dbReference type="Proteomes" id="UP000676194">
    <property type="component" value="Chromosome"/>
</dbReference>
<organism evidence="3 4">
    <name type="scientific">Telmatocola sphagniphila</name>
    <dbReference type="NCBI Taxonomy" id="1123043"/>
    <lineage>
        <taxon>Bacteria</taxon>
        <taxon>Pseudomonadati</taxon>
        <taxon>Planctomycetota</taxon>
        <taxon>Planctomycetia</taxon>
        <taxon>Gemmatales</taxon>
        <taxon>Gemmataceae</taxon>
    </lineage>
</organism>
<keyword evidence="4" id="KW-1185">Reference proteome</keyword>
<feature type="transmembrane region" description="Helical" evidence="2">
    <location>
        <begin position="958"/>
        <end position="977"/>
    </location>
</feature>
<dbReference type="SUPFAM" id="SSF82866">
    <property type="entry name" value="Multidrug efflux transporter AcrB transmembrane domain"/>
    <property type="match status" value="2"/>
</dbReference>
<dbReference type="EMBL" id="CP074694">
    <property type="protein sequence ID" value="QVL33592.1"/>
    <property type="molecule type" value="Genomic_DNA"/>
</dbReference>
<proteinExistence type="predicted"/>
<evidence type="ECO:0000256" key="2">
    <source>
        <dbReference type="SAM" id="Phobius"/>
    </source>
</evidence>
<dbReference type="Gene3D" id="3.30.70.1320">
    <property type="entry name" value="Multidrug efflux transporter AcrB pore domain like"/>
    <property type="match status" value="1"/>
</dbReference>
<dbReference type="Gene3D" id="3.30.70.1430">
    <property type="entry name" value="Multidrug efflux transporter AcrB pore domain"/>
    <property type="match status" value="2"/>
</dbReference>
<dbReference type="Pfam" id="PF00873">
    <property type="entry name" value="ACR_tran"/>
    <property type="match status" value="3"/>
</dbReference>
<dbReference type="SUPFAM" id="SSF82714">
    <property type="entry name" value="Multidrug efflux transporter AcrB TolC docking domain, DN and DC subdomains"/>
    <property type="match status" value="1"/>
</dbReference>
<dbReference type="PANTHER" id="PTHR32063:SF0">
    <property type="entry name" value="SWARMING MOTILITY PROTEIN SWRC"/>
    <property type="match status" value="1"/>
</dbReference>
<dbReference type="InterPro" id="IPR027463">
    <property type="entry name" value="AcrB_DN_DC_subdom"/>
</dbReference>
<keyword evidence="2" id="KW-1133">Transmembrane helix</keyword>
<feature type="transmembrane region" description="Helical" evidence="2">
    <location>
        <begin position="1059"/>
        <end position="1081"/>
    </location>
</feature>
<evidence type="ECO:0000256" key="1">
    <source>
        <dbReference type="SAM" id="Coils"/>
    </source>
</evidence>
<feature type="transmembrane region" description="Helical" evidence="2">
    <location>
        <begin position="533"/>
        <end position="551"/>
    </location>
</feature>
<dbReference type="SUPFAM" id="SSF82693">
    <property type="entry name" value="Multidrug efflux transporter AcrB pore domain, PN1, PN2, PC1 and PC2 subdomains"/>
    <property type="match status" value="3"/>
</dbReference>
<reference evidence="3" key="1">
    <citation type="submission" date="2021-05" db="EMBL/GenBank/DDBJ databases">
        <title>Complete genome sequence of the cellulolytic planctomycete Telmatocola sphagniphila SP2T and characterization of the first cellulase from planctomycetes.</title>
        <authorList>
            <person name="Rakitin A.L."/>
            <person name="Beletsky A.V."/>
            <person name="Naumoff D.G."/>
            <person name="Kulichevskaya I.S."/>
            <person name="Mardanov A.V."/>
            <person name="Ravin N.V."/>
            <person name="Dedysh S.N."/>
        </authorList>
    </citation>
    <scope>NUCLEOTIDE SEQUENCE</scope>
    <source>
        <strain evidence="3">SP2T</strain>
    </source>
</reference>